<organism evidence="1 2">
    <name type="scientific">Empedobacter brevis</name>
    <dbReference type="NCBI Taxonomy" id="247"/>
    <lineage>
        <taxon>Bacteria</taxon>
        <taxon>Pseudomonadati</taxon>
        <taxon>Bacteroidota</taxon>
        <taxon>Flavobacteriia</taxon>
        <taxon>Flavobacteriales</taxon>
        <taxon>Weeksellaceae</taxon>
        <taxon>Empedobacter</taxon>
    </lineage>
</organism>
<accession>A0AAJ1QBZ0</accession>
<gene>
    <name evidence="1" type="ORF">HX001_01935</name>
</gene>
<comment type="caution">
    <text evidence="1">The sequence shown here is derived from an EMBL/GenBank/DDBJ whole genome shotgun (WGS) entry which is preliminary data.</text>
</comment>
<dbReference type="Proteomes" id="UP001170959">
    <property type="component" value="Unassembled WGS sequence"/>
</dbReference>
<evidence type="ECO:0000313" key="1">
    <source>
        <dbReference type="EMBL" id="MDM1071246.1"/>
    </source>
</evidence>
<reference evidence="1" key="2">
    <citation type="journal article" date="2022" name="Sci. Total Environ.">
        <title>Prevalence, transmission, and molecular epidemiology of tet(X)-positive bacteria among humans, animals, and environmental niches in China: An epidemiological, and genomic-based study.</title>
        <authorList>
            <person name="Dong N."/>
            <person name="Zeng Y."/>
            <person name="Cai C."/>
            <person name="Sun C."/>
            <person name="Lu J."/>
            <person name="Liu C."/>
            <person name="Zhou H."/>
            <person name="Sun Q."/>
            <person name="Shu L."/>
            <person name="Wang H."/>
            <person name="Wang Y."/>
            <person name="Wang S."/>
            <person name="Wu C."/>
            <person name="Chan E.W."/>
            <person name="Chen G."/>
            <person name="Shen Z."/>
            <person name="Chen S."/>
            <person name="Zhang R."/>
        </authorList>
    </citation>
    <scope>NUCLEOTIDE SEQUENCE</scope>
    <source>
        <strain evidence="1">R655-4</strain>
    </source>
</reference>
<evidence type="ECO:0000313" key="2">
    <source>
        <dbReference type="Proteomes" id="UP001170959"/>
    </source>
</evidence>
<dbReference type="EMBL" id="JACAGJ010000001">
    <property type="protein sequence ID" value="MDM1071246.1"/>
    <property type="molecule type" value="Genomic_DNA"/>
</dbReference>
<sequence length="145" mass="16588">MKNLKLLFLLGTSLFSLKGLSQTQTIKQDLNITKNQTSLSAKLSKYMKAQTEVNGFSGTVLITRKDAVLLREAYGLADYEWNIKISNNDSIILKKANVYHHTKNGLAHNPYINWEFNIGHDGVYSTVEDLALWDSYFIKRILQYL</sequence>
<reference evidence="1" key="1">
    <citation type="submission" date="2020-06" db="EMBL/GenBank/DDBJ databases">
        <authorList>
            <person name="Dong N."/>
        </authorList>
    </citation>
    <scope>NUCLEOTIDE SEQUENCE</scope>
    <source>
        <strain evidence="1">R655-4</strain>
    </source>
</reference>
<dbReference type="AlphaFoldDB" id="A0AAJ1QBZ0"/>
<proteinExistence type="predicted"/>
<name>A0AAJ1QBZ0_9FLAO</name>
<protein>
    <submittedName>
        <fullName evidence="1">Uncharacterized protein</fullName>
    </submittedName>
</protein>
<dbReference type="RefSeq" id="WP_159155872.1">
    <property type="nucleotide sequence ID" value="NZ_CP013210.1"/>
</dbReference>